<dbReference type="GeneID" id="84800105"/>
<gene>
    <name evidence="4" type="ORF">HMPREF0634_0959</name>
</gene>
<accession>E0E1N4</accession>
<feature type="domain" description="DUF4300" evidence="3">
    <location>
        <begin position="53"/>
        <end position="306"/>
    </location>
</feature>
<organism evidence="4 5">
    <name type="scientific">Peptostreptococcus stomatis DSM 17678</name>
    <dbReference type="NCBI Taxonomy" id="596315"/>
    <lineage>
        <taxon>Bacteria</taxon>
        <taxon>Bacillati</taxon>
        <taxon>Bacillota</taxon>
        <taxon>Clostridia</taxon>
        <taxon>Peptostreptococcales</taxon>
        <taxon>Peptostreptococcaceae</taxon>
        <taxon>Peptostreptococcus</taxon>
    </lineage>
</organism>
<proteinExistence type="predicted"/>
<dbReference type="RefSeq" id="WP_007788464.1">
    <property type="nucleotide sequence ID" value="NZ_ADGQ01000018.1"/>
</dbReference>
<keyword evidence="5" id="KW-1185">Reference proteome</keyword>
<dbReference type="PROSITE" id="PS51257">
    <property type="entry name" value="PROKAR_LIPOPROTEIN"/>
    <property type="match status" value="1"/>
</dbReference>
<dbReference type="OrthoDB" id="3267930at2"/>
<protein>
    <recommendedName>
        <fullName evidence="3">DUF4300 domain-containing protein</fullName>
    </recommendedName>
</protein>
<dbReference type="AlphaFoldDB" id="E0E1N4"/>
<sequence>MKKNLKKICILSLCLFIATGCSINDKDDSRSKQSPSTSTSESKSDKTKGMKVTYTNVSDKASRDLLANLFDQAGISKDRQKVFFDHLDQFNSSVDNKSLTGPFEEAGVQDTKYDPYDMQDQWKKKNSDFEGYNCRITSYGLFGDYIKASQSKTSDDTENLGIDLLSLTRDNSATKTDNEKNIFKNIFNEVKTIDTKDINKHYEIFKKEWESRGVKFTKNNKASIVSVVFHSQIEKGKDSLFIGHVGIMLKAKDGVYFVEKVAFQEPYRLNKFKNKEELKKYLMEKYDVEYDQPTAKPFVLENDSLI</sequence>
<evidence type="ECO:0000313" key="5">
    <source>
        <dbReference type="Proteomes" id="UP000003244"/>
    </source>
</evidence>
<evidence type="ECO:0000256" key="1">
    <source>
        <dbReference type="SAM" id="MobiDB-lite"/>
    </source>
</evidence>
<keyword evidence="2" id="KW-0732">Signal</keyword>
<feature type="compositionally biased region" description="Low complexity" evidence="1">
    <location>
        <begin position="32"/>
        <end position="41"/>
    </location>
</feature>
<dbReference type="Pfam" id="PF14133">
    <property type="entry name" value="DUF4300"/>
    <property type="match status" value="1"/>
</dbReference>
<comment type="caution">
    <text evidence="4">The sequence shown here is derived from an EMBL/GenBank/DDBJ whole genome shotgun (WGS) entry which is preliminary data.</text>
</comment>
<evidence type="ECO:0000256" key="2">
    <source>
        <dbReference type="SAM" id="SignalP"/>
    </source>
</evidence>
<reference evidence="4 5" key="1">
    <citation type="submission" date="2010-08" db="EMBL/GenBank/DDBJ databases">
        <authorList>
            <person name="Harkins D.M."/>
            <person name="Madupu R."/>
            <person name="Durkin A.S."/>
            <person name="Torralba M."/>
            <person name="Methe B."/>
            <person name="Sutton G.G."/>
            <person name="Nelson K.E."/>
        </authorList>
    </citation>
    <scope>NUCLEOTIDE SEQUENCE [LARGE SCALE GENOMIC DNA]</scope>
    <source>
        <strain evidence="4 5">DSM 17678</strain>
    </source>
</reference>
<feature type="region of interest" description="Disordered" evidence="1">
    <location>
        <begin position="25"/>
        <end position="50"/>
    </location>
</feature>
<evidence type="ECO:0000259" key="3">
    <source>
        <dbReference type="Pfam" id="PF14133"/>
    </source>
</evidence>
<evidence type="ECO:0000313" key="4">
    <source>
        <dbReference type="EMBL" id="EFM65230.1"/>
    </source>
</evidence>
<name>E0E1N4_9FIRM</name>
<dbReference type="STRING" id="596315.HMPREF0634_0959"/>
<dbReference type="Proteomes" id="UP000003244">
    <property type="component" value="Unassembled WGS sequence"/>
</dbReference>
<dbReference type="InterPro" id="IPR025389">
    <property type="entry name" value="DUF4300"/>
</dbReference>
<dbReference type="EMBL" id="ADGQ01000018">
    <property type="protein sequence ID" value="EFM65230.1"/>
    <property type="molecule type" value="Genomic_DNA"/>
</dbReference>
<dbReference type="eggNOG" id="ENOG502ZA0R">
    <property type="taxonomic scope" value="Bacteria"/>
</dbReference>
<feature type="chain" id="PRO_5038452214" description="DUF4300 domain-containing protein" evidence="2">
    <location>
        <begin position="24"/>
        <end position="306"/>
    </location>
</feature>
<feature type="signal peptide" evidence="2">
    <location>
        <begin position="1"/>
        <end position="23"/>
    </location>
</feature>